<name>A0A382WCF3_9ZZZZ</name>
<dbReference type="GO" id="GO:0008781">
    <property type="term" value="F:N-acylneuraminate cytidylyltransferase activity"/>
    <property type="evidence" value="ECO:0007669"/>
    <property type="project" value="TreeGrafter"/>
</dbReference>
<organism evidence="1">
    <name type="scientific">marine metagenome</name>
    <dbReference type="NCBI Taxonomy" id="408172"/>
    <lineage>
        <taxon>unclassified sequences</taxon>
        <taxon>metagenomes</taxon>
        <taxon>ecological metagenomes</taxon>
    </lineage>
</organism>
<dbReference type="InterPro" id="IPR029044">
    <property type="entry name" value="Nucleotide-diphossugar_trans"/>
</dbReference>
<evidence type="ECO:0008006" key="2">
    <source>
        <dbReference type="Google" id="ProtNLM"/>
    </source>
</evidence>
<gene>
    <name evidence="1" type="ORF">METZ01_LOCUS408665</name>
</gene>
<dbReference type="InterPro" id="IPR003329">
    <property type="entry name" value="Cytidylyl_trans"/>
</dbReference>
<dbReference type="PANTHER" id="PTHR21485">
    <property type="entry name" value="HAD SUPERFAMILY MEMBERS CMAS AND KDSC"/>
    <property type="match status" value="1"/>
</dbReference>
<dbReference type="SUPFAM" id="SSF53448">
    <property type="entry name" value="Nucleotide-diphospho-sugar transferases"/>
    <property type="match status" value="1"/>
</dbReference>
<reference evidence="1" key="1">
    <citation type="submission" date="2018-05" db="EMBL/GenBank/DDBJ databases">
        <authorList>
            <person name="Lanie J.A."/>
            <person name="Ng W.-L."/>
            <person name="Kazmierczak K.M."/>
            <person name="Andrzejewski T.M."/>
            <person name="Davidsen T.M."/>
            <person name="Wayne K.J."/>
            <person name="Tettelin H."/>
            <person name="Glass J.I."/>
            <person name="Rusch D."/>
            <person name="Podicherti R."/>
            <person name="Tsui H.-C.T."/>
            <person name="Winkler M.E."/>
        </authorList>
    </citation>
    <scope>NUCLEOTIDE SEQUENCE</scope>
</reference>
<dbReference type="Gene3D" id="3.90.550.10">
    <property type="entry name" value="Spore Coat Polysaccharide Biosynthesis Protein SpsA, Chain A"/>
    <property type="match status" value="1"/>
</dbReference>
<feature type="non-terminal residue" evidence="1">
    <location>
        <position position="43"/>
    </location>
</feature>
<proteinExistence type="predicted"/>
<accession>A0A382WCF3</accession>
<dbReference type="InterPro" id="IPR050793">
    <property type="entry name" value="CMP-NeuNAc_synthase"/>
</dbReference>
<protein>
    <recommendedName>
        <fullName evidence="2">Cytidylyltransferase</fullName>
    </recommendedName>
</protein>
<dbReference type="EMBL" id="UINC01158329">
    <property type="protein sequence ID" value="SVD55811.1"/>
    <property type="molecule type" value="Genomic_DNA"/>
</dbReference>
<dbReference type="Pfam" id="PF02348">
    <property type="entry name" value="CTP_transf_3"/>
    <property type="match status" value="1"/>
</dbReference>
<sequence length="43" mass="4678">MKPICFIGARGGSKGVPKKNIRIIGGKPLLAYTIEKAIKSKFF</sequence>
<dbReference type="PANTHER" id="PTHR21485:SF6">
    <property type="entry name" value="N-ACYLNEURAMINATE CYTIDYLYLTRANSFERASE-RELATED"/>
    <property type="match status" value="1"/>
</dbReference>
<dbReference type="AlphaFoldDB" id="A0A382WCF3"/>
<evidence type="ECO:0000313" key="1">
    <source>
        <dbReference type="EMBL" id="SVD55811.1"/>
    </source>
</evidence>